<keyword evidence="2" id="KW-0812">Transmembrane</keyword>
<reference evidence="4" key="1">
    <citation type="submission" date="2018-02" db="EMBL/GenBank/DDBJ databases">
        <authorList>
            <person name="Cohen D.B."/>
            <person name="Kent A.D."/>
        </authorList>
    </citation>
    <scope>NUCLEOTIDE SEQUENCE</scope>
</reference>
<dbReference type="EMBL" id="OIVN01001155">
    <property type="protein sequence ID" value="SPC90525.1"/>
    <property type="molecule type" value="Genomic_DNA"/>
</dbReference>
<feature type="compositionally biased region" description="Polar residues" evidence="1">
    <location>
        <begin position="838"/>
        <end position="865"/>
    </location>
</feature>
<sequence>MATKPGILTDWPWKPLGSFKFVILAPWVVHSTYSLIVMGEGERNFYFLIFPFLLMRMLHNQIWISISRYRTAKGKNRIVDKGLEFEQVDRESNWDDQILFNGALFYIGYMIFPQAQKAPLWSTNGVVMTILLHAGPMEFLYYWFHRALHHHYLYSRYHSHHHSSIVTEPISSYSLRSEKQPQQVVWNLCSWPEMFKQLSLMEPRRFVMDPGPSDPSVLTRQDKHISKKIWEEGLYTLLHCRRREAVRERSGRLHARFIPYLQRAGFYGIAKLGFIKMDWALITALVERWRQETHTFHLPHGEMTITLQDVEVMLGLPVDGEVLVGSTELNWSELCLQLLGVSPPPNKLDGSRLNMKWLQDTFGVLPDDANEVTVQQYTRAYILELLGGSYFADKSGEKVHLMFLPMLEDFDAAGRYSWGSAVLAWLYRELCRATDPDSCDIAGALILVQLWAWSRFPHISPTIKSIQPIVNAWMDDANADADVEVPADAAQPLPGDPYGTRLCVLCEKNHVHVNDIICMWRNPKDINDVSTHVLEQYRSDFSRQRPDQVIWEPYIDDVLSSLPEYCRIGQEQDIPQPANTDVKLHDCDLRGKVHENWRQRWRNYISIWDHRREHVVTRDKMVGLMAYHDPYMDWYHRITRRFISRRSGCYEMMTLCNMRICEMFHPEQELDPAKFMELAAEAYQLAFNALEASNELHRIDSMERFNIDSDTSTHTIVPPTAPRRRRPRAQRPSRPSDPSSSISVPPTQLRDATTVTETTLTSFAQTTTPISVAQTTTPISAAHTTTPISSVHITTPISIAHTTTSISVAQTTTPISATHHEHTVSFLTQTFSPLASFSGVTPSSPTQSVGPPSVTQSVVPTSATQLGGPAPALPSSKWPFLSHPVRGLGSGY</sequence>
<feature type="transmembrane region" description="Helical" evidence="2">
    <location>
        <begin position="45"/>
        <end position="66"/>
    </location>
</feature>
<accession>A0A2N9FTN0</accession>
<dbReference type="GO" id="GO:0010073">
    <property type="term" value="P:meristem maintenance"/>
    <property type="evidence" value="ECO:0007669"/>
    <property type="project" value="InterPro"/>
</dbReference>
<name>A0A2N9FTN0_FAGSY</name>
<feature type="region of interest" description="Disordered" evidence="1">
    <location>
        <begin position="838"/>
        <end position="878"/>
    </location>
</feature>
<proteinExistence type="predicted"/>
<gene>
    <name evidence="4" type="ORF">FSB_LOCUS18407</name>
</gene>
<evidence type="ECO:0000256" key="1">
    <source>
        <dbReference type="SAM" id="MobiDB-lite"/>
    </source>
</evidence>
<dbReference type="PANTHER" id="PTHR46033:SF8">
    <property type="entry name" value="PROTEIN MAINTENANCE OF MERISTEMS-LIKE"/>
    <property type="match status" value="1"/>
</dbReference>
<evidence type="ECO:0000256" key="2">
    <source>
        <dbReference type="SAM" id="Phobius"/>
    </source>
</evidence>
<dbReference type="InterPro" id="IPR019557">
    <property type="entry name" value="AminoTfrase-like_pln_mobile"/>
</dbReference>
<dbReference type="Pfam" id="PF10536">
    <property type="entry name" value="PMD"/>
    <property type="match status" value="1"/>
</dbReference>
<feature type="region of interest" description="Disordered" evidence="1">
    <location>
        <begin position="707"/>
        <end position="749"/>
    </location>
</feature>
<evidence type="ECO:0000259" key="3">
    <source>
        <dbReference type="Pfam" id="PF10536"/>
    </source>
</evidence>
<feature type="domain" description="Aminotransferase-like plant mobile" evidence="3">
    <location>
        <begin position="265"/>
        <end position="565"/>
    </location>
</feature>
<dbReference type="AlphaFoldDB" id="A0A2N9FTN0"/>
<keyword evidence="2" id="KW-0472">Membrane</keyword>
<evidence type="ECO:0000313" key="4">
    <source>
        <dbReference type="EMBL" id="SPC90525.1"/>
    </source>
</evidence>
<protein>
    <recommendedName>
        <fullName evidence="3">Aminotransferase-like plant mobile domain-containing protein</fullName>
    </recommendedName>
</protein>
<organism evidence="4">
    <name type="scientific">Fagus sylvatica</name>
    <name type="common">Beechnut</name>
    <dbReference type="NCBI Taxonomy" id="28930"/>
    <lineage>
        <taxon>Eukaryota</taxon>
        <taxon>Viridiplantae</taxon>
        <taxon>Streptophyta</taxon>
        <taxon>Embryophyta</taxon>
        <taxon>Tracheophyta</taxon>
        <taxon>Spermatophyta</taxon>
        <taxon>Magnoliopsida</taxon>
        <taxon>eudicotyledons</taxon>
        <taxon>Gunneridae</taxon>
        <taxon>Pentapetalae</taxon>
        <taxon>rosids</taxon>
        <taxon>fabids</taxon>
        <taxon>Fagales</taxon>
        <taxon>Fagaceae</taxon>
        <taxon>Fagus</taxon>
    </lineage>
</organism>
<feature type="transmembrane region" description="Helical" evidence="2">
    <location>
        <begin position="21"/>
        <end position="39"/>
    </location>
</feature>
<feature type="compositionally biased region" description="Low complexity" evidence="1">
    <location>
        <begin position="732"/>
        <end position="746"/>
    </location>
</feature>
<keyword evidence="2" id="KW-1133">Transmembrane helix</keyword>
<dbReference type="InterPro" id="IPR044824">
    <property type="entry name" value="MAIN-like"/>
</dbReference>
<feature type="compositionally biased region" description="Basic residues" evidence="1">
    <location>
        <begin position="722"/>
        <end position="731"/>
    </location>
</feature>
<dbReference type="PANTHER" id="PTHR46033">
    <property type="entry name" value="PROTEIN MAIN-LIKE 2"/>
    <property type="match status" value="1"/>
</dbReference>